<dbReference type="AlphaFoldDB" id="A0A2V3TTP4"/>
<sequence length="267" mass="29987">MRDVHIKHFDEKFQYLFSNHPSIKNYAGLAKALSVAPPLVSGWKNGTPYTHPSHIPIRHIGSVCDHLFVSQEVLELEDFQQFKTRAGERPHPSLWDSLVLSAPFSPRLQIIGEGGKRADGPTLRPLTRGIYDPDDLEVDVPIFRNGESVIIRLDAEPDWHVALFCKDRVGWQRLHPTLRRRETRTDGIFYYPLQNDPVRARYARLDAVPGAQVLVAVITGDALPEPMLEAIAAATDLPSALQHLARSLGVAVTSTSEMIQLRYHVEP</sequence>
<evidence type="ECO:0000313" key="2">
    <source>
        <dbReference type="Proteomes" id="UP000248021"/>
    </source>
</evidence>
<comment type="caution">
    <text evidence="1">The sequence shown here is derived from an EMBL/GenBank/DDBJ whole genome shotgun (WGS) entry which is preliminary data.</text>
</comment>
<dbReference type="Proteomes" id="UP000248021">
    <property type="component" value="Unassembled WGS sequence"/>
</dbReference>
<dbReference type="EMBL" id="QJJK01000021">
    <property type="protein sequence ID" value="PXW51147.1"/>
    <property type="molecule type" value="Genomic_DNA"/>
</dbReference>
<protein>
    <submittedName>
        <fullName evidence="1">Uncharacterized protein</fullName>
    </submittedName>
</protein>
<gene>
    <name evidence="1" type="ORF">C7450_12138</name>
</gene>
<organism evidence="1 2">
    <name type="scientific">Chelatococcus asaccharovorans</name>
    <dbReference type="NCBI Taxonomy" id="28210"/>
    <lineage>
        <taxon>Bacteria</taxon>
        <taxon>Pseudomonadati</taxon>
        <taxon>Pseudomonadota</taxon>
        <taxon>Alphaproteobacteria</taxon>
        <taxon>Hyphomicrobiales</taxon>
        <taxon>Chelatococcaceae</taxon>
        <taxon>Chelatococcus</taxon>
    </lineage>
</organism>
<dbReference type="OrthoDB" id="6446140at2"/>
<reference evidence="1 2" key="1">
    <citation type="submission" date="2018-05" db="EMBL/GenBank/DDBJ databases">
        <title>Genomic Encyclopedia of Type Strains, Phase IV (KMG-IV): sequencing the most valuable type-strain genomes for metagenomic binning, comparative biology and taxonomic classification.</title>
        <authorList>
            <person name="Goeker M."/>
        </authorList>
    </citation>
    <scope>NUCLEOTIDE SEQUENCE [LARGE SCALE GENOMIC DNA]</scope>
    <source>
        <strain evidence="1 2">DSM 6462</strain>
    </source>
</reference>
<evidence type="ECO:0000313" key="1">
    <source>
        <dbReference type="EMBL" id="PXW51147.1"/>
    </source>
</evidence>
<name>A0A2V3TTP4_9HYPH</name>
<accession>A0A2V3TTP4</accession>
<dbReference type="RefSeq" id="WP_068184802.1">
    <property type="nucleotide sequence ID" value="NZ_JAHBRY010000004.1"/>
</dbReference>
<keyword evidence="2" id="KW-1185">Reference proteome</keyword>
<proteinExistence type="predicted"/>